<evidence type="ECO:0000313" key="8">
    <source>
        <dbReference type="EMBL" id="RHL96721.1"/>
    </source>
</evidence>
<feature type="transmembrane region" description="Helical" evidence="5">
    <location>
        <begin position="409"/>
        <end position="427"/>
    </location>
</feature>
<dbReference type="InterPro" id="IPR007016">
    <property type="entry name" value="O-antigen_ligase-rel_domated"/>
</dbReference>
<evidence type="ECO:0000256" key="4">
    <source>
        <dbReference type="ARBA" id="ARBA00023136"/>
    </source>
</evidence>
<feature type="transmembrane region" description="Helical" evidence="5">
    <location>
        <begin position="208"/>
        <end position="227"/>
    </location>
</feature>
<dbReference type="GO" id="GO:0016020">
    <property type="term" value="C:membrane"/>
    <property type="evidence" value="ECO:0007669"/>
    <property type="project" value="UniProtKB-SubCell"/>
</dbReference>
<evidence type="ECO:0000313" key="10">
    <source>
        <dbReference type="Proteomes" id="UP000285013"/>
    </source>
</evidence>
<feature type="domain" description="O-antigen ligase-related" evidence="6">
    <location>
        <begin position="190"/>
        <end position="343"/>
    </location>
</feature>
<dbReference type="PANTHER" id="PTHR37422">
    <property type="entry name" value="TEICHURONIC ACID BIOSYNTHESIS PROTEIN TUAE"/>
    <property type="match status" value="1"/>
</dbReference>
<proteinExistence type="predicted"/>
<comment type="caution">
    <text evidence="8">The sequence shown here is derived from an EMBL/GenBank/DDBJ whole genome shotgun (WGS) entry which is preliminary data.</text>
</comment>
<feature type="transmembrane region" description="Helical" evidence="5">
    <location>
        <begin position="7"/>
        <end position="27"/>
    </location>
</feature>
<gene>
    <name evidence="7" type="ORF">DWX27_16065</name>
    <name evidence="8" type="ORF">DWZ95_01535</name>
</gene>
<evidence type="ECO:0000256" key="1">
    <source>
        <dbReference type="ARBA" id="ARBA00004141"/>
    </source>
</evidence>
<sequence>MSFKSITISIVSTFVFCGVLCSTFVNYGANDCYFLLFPLMVSIGVTSLLAFILSILKGNNFRFKLPDVLITAGVFYYLMRYDYQLHLADWKVIYAAILLLLWYVVRIIFSSLQVSKNIVSVGIVGIGCMLAGWGLLQLYSFCHSNHLLFCITGPFFNPGPYSGYLAMLLPLCLHSLLSAQGWRRYCWLGALALMLCIVPATMSRSAWLAIGISLLWIWGMHKGWLMACRSYARQFPRKAASFILTVCMLMALIFILLFQLKADSARGRLLIWKNTCTAVMEKPLMGYGPGSFQMVYGKAQAAYFAAGNGTMEEKRVAGYAEYAFNEYLQFCLEGGIVLLLLILSFGISVFKRGIASKQYGFCGALFSLAIFSFFSYPLQILPFGIGAVLFSVVCVSENEKREQKVKGNLLILPFSLLLCGGIGFGIYRMRDLDKLDERWYNADTLFSRQNYIAASKGYEYLYSYLNYNLKFLLSYASSLYSEGRYLEACNVLERAKLISCDSYIWNMQGVYYQAASCYQPAEYCFKQSLFLIPERFYPYYLLAKLYAEPEFLNKEKVRQMAIIVMTKSPKVYSNAISEMRKEMSQLLSIYK</sequence>
<dbReference type="Proteomes" id="UP000285013">
    <property type="component" value="Unassembled WGS sequence"/>
</dbReference>
<evidence type="ECO:0000256" key="2">
    <source>
        <dbReference type="ARBA" id="ARBA00022692"/>
    </source>
</evidence>
<feature type="transmembrane region" description="Helical" evidence="5">
    <location>
        <begin position="121"/>
        <end position="141"/>
    </location>
</feature>
<evidence type="ECO:0000259" key="6">
    <source>
        <dbReference type="Pfam" id="PF04932"/>
    </source>
</evidence>
<feature type="transmembrane region" description="Helical" evidence="5">
    <location>
        <begin position="239"/>
        <end position="260"/>
    </location>
</feature>
<dbReference type="Proteomes" id="UP000284772">
    <property type="component" value="Unassembled WGS sequence"/>
</dbReference>
<dbReference type="AlphaFoldDB" id="A0A415NG68"/>
<feature type="transmembrane region" description="Helical" evidence="5">
    <location>
        <begin position="327"/>
        <end position="347"/>
    </location>
</feature>
<name>A0A415NG68_9BACE</name>
<feature type="transmembrane region" description="Helical" evidence="5">
    <location>
        <begin position="33"/>
        <end position="56"/>
    </location>
</feature>
<evidence type="ECO:0000256" key="5">
    <source>
        <dbReference type="SAM" id="Phobius"/>
    </source>
</evidence>
<dbReference type="Gene3D" id="1.25.40.10">
    <property type="entry name" value="Tetratricopeptide repeat domain"/>
    <property type="match status" value="1"/>
</dbReference>
<keyword evidence="4 5" id="KW-0472">Membrane</keyword>
<evidence type="ECO:0000313" key="7">
    <source>
        <dbReference type="EMBL" id="RGT49230.1"/>
    </source>
</evidence>
<keyword evidence="2 5" id="KW-0812">Transmembrane</keyword>
<feature type="transmembrane region" description="Helical" evidence="5">
    <location>
        <begin position="380"/>
        <end position="397"/>
    </location>
</feature>
<dbReference type="RefSeq" id="WP_115503695.1">
    <property type="nucleotide sequence ID" value="NZ_CABMMK010000008.1"/>
</dbReference>
<protein>
    <recommendedName>
        <fullName evidence="6">O-antigen ligase-related domain-containing protein</fullName>
    </recommendedName>
</protein>
<dbReference type="Pfam" id="PF04932">
    <property type="entry name" value="Wzy_C"/>
    <property type="match status" value="1"/>
</dbReference>
<dbReference type="InterPro" id="IPR011990">
    <property type="entry name" value="TPR-like_helical_dom_sf"/>
</dbReference>
<dbReference type="SUPFAM" id="SSF48452">
    <property type="entry name" value="TPR-like"/>
    <property type="match status" value="1"/>
</dbReference>
<evidence type="ECO:0000256" key="3">
    <source>
        <dbReference type="ARBA" id="ARBA00022989"/>
    </source>
</evidence>
<dbReference type="EMBL" id="QRWT01000020">
    <property type="protein sequence ID" value="RGT49230.1"/>
    <property type="molecule type" value="Genomic_DNA"/>
</dbReference>
<dbReference type="InterPro" id="IPR051533">
    <property type="entry name" value="WaaL-like"/>
</dbReference>
<evidence type="ECO:0000313" key="9">
    <source>
        <dbReference type="Proteomes" id="UP000284772"/>
    </source>
</evidence>
<organism evidence="8 10">
    <name type="scientific">Bacteroides intestinalis</name>
    <dbReference type="NCBI Taxonomy" id="329854"/>
    <lineage>
        <taxon>Bacteria</taxon>
        <taxon>Pseudomonadati</taxon>
        <taxon>Bacteroidota</taxon>
        <taxon>Bacteroidia</taxon>
        <taxon>Bacteroidales</taxon>
        <taxon>Bacteroidaceae</taxon>
        <taxon>Bacteroides</taxon>
    </lineage>
</organism>
<accession>A0A415NG68</accession>
<dbReference type="EMBL" id="QRPE01000001">
    <property type="protein sequence ID" value="RHL96721.1"/>
    <property type="molecule type" value="Genomic_DNA"/>
</dbReference>
<feature type="transmembrane region" description="Helical" evidence="5">
    <location>
        <begin position="91"/>
        <end position="109"/>
    </location>
</feature>
<feature type="transmembrane region" description="Helical" evidence="5">
    <location>
        <begin position="161"/>
        <end position="178"/>
    </location>
</feature>
<reference evidence="9 10" key="1">
    <citation type="submission" date="2018-08" db="EMBL/GenBank/DDBJ databases">
        <title>A genome reference for cultivated species of the human gut microbiota.</title>
        <authorList>
            <person name="Zou Y."/>
            <person name="Xue W."/>
            <person name="Luo G."/>
        </authorList>
    </citation>
    <scope>NUCLEOTIDE SEQUENCE [LARGE SCALE GENOMIC DNA]</scope>
    <source>
        <strain evidence="7 9">AF19-10AC</strain>
        <strain evidence="8 10">AF36-16BH</strain>
    </source>
</reference>
<comment type="subcellular location">
    <subcellularLocation>
        <location evidence="1">Membrane</location>
        <topology evidence="1">Multi-pass membrane protein</topology>
    </subcellularLocation>
</comment>
<keyword evidence="3 5" id="KW-1133">Transmembrane helix</keyword>
<dbReference type="PANTHER" id="PTHR37422:SF13">
    <property type="entry name" value="LIPOPOLYSACCHARIDE BIOSYNTHESIS PROTEIN PA4999-RELATED"/>
    <property type="match status" value="1"/>
</dbReference>